<dbReference type="InterPro" id="IPR027417">
    <property type="entry name" value="P-loop_NTPase"/>
</dbReference>
<sequence length="1168" mass="128679">MKILDLYLQAYGPFSGAHLDLSGGTQGLHLVFGPNEAGKSSAMRALRALLYGVPEHTPDDFRHGRQDLRVGARLRASGGDELVCYRRKGRKNTLLGPDGKAIPDASLAPLLGGIDERLFERLFGIDHDSLVSGGDALLAERGREAEALFASGLGSTDVQSVLRQLDQEAEALFRPRARNSSINGRLSKLAEIEKAQREATLSAGQWEQARKSFETARSSLEQTDQALRQASRERSRLERIRRTLPNLARRDRLADQLAALGELPSLADDFAKKREGASAELRLAQAARTAAETRAAELRATLQTLPVRFALLDEADLIEALRERLGSHRKASADRPGLVAQRQALIAQAESLLARDRSGESLDQARALRPVLGRQRRVTELAGERAACTSRHQEAARQLARLDRELPDRRGLLSELGQAEPLAELERALDAARRAGDLEGTMAELNRRLRTQTADLERDLAGLGLWSGELDVFRRLPLPAEETVARFARDLQSLADEERRGEQERDEALAEQARAGESLRALELAGSVPSESELDQARDHRDRGWRIIRRQWLEGVDVADEVHAYAGTQTLQDAFEGALGSADEVSDRLRRESQRVHARAADQSRLESSARRLEAADTVLVSAVERRRHLLADWSALWSLCGLEPLPPHEMASWLGKALRLRERIDALGALRQERAGLFEGAVSLQESLRSALCEFGDAPAADATGLARMVSLAEARLADLADRAQQRQRLVEEIAELERHRADQATELQDLEAEVARLTADWTQLMAELGLPAETGPGEAADGLKSLAQVLELIDQADQLGGRISGIDADAEAFAAETRALVDRLAPEQSGIPFDQGLIQLGASLTRQRDDHARREEIRSQLEGAEHEARTQATRLKAAESVLADLCRQAGCAAPEALPALEERVRERGLRLRELDAVEAELLEAGDGLDIEALRAEAASIDRDEVTAALAGLESRIESELRPRHTESVERKLVAERELAAMAGEDRAAVLADEAQGLRSEIRSAAERYVRVRLAARILRDEIERFRREHRDPILARASHYFARLTCGGFAAVETHFDASDEPVLVGLRAEGERVGVGGMSTGTRDQLYLALRLASLEHHLEQVEPLPFIVDDILIQFDDARARATLAALAEFSAKTQVILFTHHQRVLEQAAELDPRQDRILVHSL</sequence>
<evidence type="ECO:0000313" key="3">
    <source>
        <dbReference type="EMBL" id="EXJ16612.1"/>
    </source>
</evidence>
<evidence type="ECO:0000256" key="1">
    <source>
        <dbReference type="SAM" id="Coils"/>
    </source>
</evidence>
<keyword evidence="4" id="KW-1185">Reference proteome</keyword>
<protein>
    <recommendedName>
        <fullName evidence="2">YhaN AAA domain-containing protein</fullName>
    </recommendedName>
</protein>
<feature type="coiled-coil region" evidence="1">
    <location>
        <begin position="213"/>
        <end position="240"/>
    </location>
</feature>
<dbReference type="PANTHER" id="PTHR41259">
    <property type="entry name" value="DOUBLE-STRAND BREAK REPAIR RAD50 ATPASE, PUTATIVE-RELATED"/>
    <property type="match status" value="1"/>
</dbReference>
<dbReference type="AlphaFoldDB" id="W9VKK1"/>
<gene>
    <name evidence="3" type="ORF">D779_4165</name>
</gene>
<reference evidence="3 4" key="1">
    <citation type="submission" date="2012-11" db="EMBL/GenBank/DDBJ databases">
        <title>Genome assembly of Thiorhodococcus sp. AK35.</title>
        <authorList>
            <person name="Nupur N."/>
            <person name="Khatri I."/>
            <person name="Subramanian S."/>
            <person name="Pinnaka A."/>
        </authorList>
    </citation>
    <scope>NUCLEOTIDE SEQUENCE [LARGE SCALE GENOMIC DNA]</scope>
    <source>
        <strain evidence="3 4">AK35</strain>
    </source>
</reference>
<dbReference type="eggNOG" id="COG0419">
    <property type="taxonomic scope" value="Bacteria"/>
</dbReference>
<organism evidence="3 4">
    <name type="scientific">Imhoffiella purpurea</name>
    <dbReference type="NCBI Taxonomy" id="1249627"/>
    <lineage>
        <taxon>Bacteria</taxon>
        <taxon>Pseudomonadati</taxon>
        <taxon>Pseudomonadota</taxon>
        <taxon>Gammaproteobacteria</taxon>
        <taxon>Chromatiales</taxon>
        <taxon>Chromatiaceae</taxon>
        <taxon>Imhoffiella</taxon>
    </lineage>
</organism>
<dbReference type="Proteomes" id="UP000019460">
    <property type="component" value="Unassembled WGS sequence"/>
</dbReference>
<dbReference type="Gene3D" id="3.40.50.300">
    <property type="entry name" value="P-loop containing nucleotide triphosphate hydrolases"/>
    <property type="match status" value="2"/>
</dbReference>
<feature type="coiled-coil region" evidence="1">
    <location>
        <begin position="721"/>
        <end position="769"/>
    </location>
</feature>
<dbReference type="OrthoDB" id="9789562at2"/>
<dbReference type="PANTHER" id="PTHR41259:SF1">
    <property type="entry name" value="DOUBLE-STRAND BREAK REPAIR RAD50 ATPASE, PUTATIVE-RELATED"/>
    <property type="match status" value="1"/>
</dbReference>
<feature type="domain" description="YhaN AAA" evidence="2">
    <location>
        <begin position="1"/>
        <end position="206"/>
    </location>
</feature>
<evidence type="ECO:0000259" key="2">
    <source>
        <dbReference type="Pfam" id="PF13514"/>
    </source>
</evidence>
<proteinExistence type="predicted"/>
<dbReference type="eggNOG" id="COG4717">
    <property type="taxonomic scope" value="Bacteria"/>
</dbReference>
<name>W9VKK1_9GAMM</name>
<dbReference type="InterPro" id="IPR038734">
    <property type="entry name" value="YhaN_AAA"/>
</dbReference>
<keyword evidence="1" id="KW-0175">Coiled coil</keyword>
<dbReference type="STRING" id="1249627.D779_4165"/>
<dbReference type="EMBL" id="AONC01000009">
    <property type="protein sequence ID" value="EXJ16612.1"/>
    <property type="molecule type" value="Genomic_DNA"/>
</dbReference>
<dbReference type="PATRIC" id="fig|1249627.3.peg.671"/>
<evidence type="ECO:0000313" key="4">
    <source>
        <dbReference type="Proteomes" id="UP000019460"/>
    </source>
</evidence>
<dbReference type="Pfam" id="PF13514">
    <property type="entry name" value="AAA_27"/>
    <property type="match status" value="1"/>
</dbReference>
<comment type="caution">
    <text evidence="3">The sequence shown here is derived from an EMBL/GenBank/DDBJ whole genome shotgun (WGS) entry which is preliminary data.</text>
</comment>
<dbReference type="RefSeq" id="WP_043749347.1">
    <property type="nucleotide sequence ID" value="NZ_AONC01000009.1"/>
</dbReference>
<dbReference type="SUPFAM" id="SSF52540">
    <property type="entry name" value="P-loop containing nucleoside triphosphate hydrolases"/>
    <property type="match status" value="1"/>
</dbReference>
<accession>W9VKK1</accession>